<dbReference type="Gene3D" id="3.30.470.30">
    <property type="entry name" value="DNA ligase/mRNA capping enzyme"/>
    <property type="match status" value="2"/>
</dbReference>
<feature type="domain" description="Calcineurin-like phosphoesterase" evidence="2">
    <location>
        <begin position="272"/>
        <end position="424"/>
    </location>
</feature>
<dbReference type="InterPro" id="IPR006186">
    <property type="entry name" value="Ser/Thr-sp_prot-phosphatase"/>
</dbReference>
<dbReference type="InterPro" id="IPR032380">
    <property type="entry name" value="PNKP_ligase_dom"/>
</dbReference>
<dbReference type="SUPFAM" id="SSF56091">
    <property type="entry name" value="DNA ligase/mRNA capping enzyme, catalytic domain"/>
    <property type="match status" value="1"/>
</dbReference>
<dbReference type="Gene3D" id="3.60.21.10">
    <property type="match status" value="1"/>
</dbReference>
<dbReference type="Pfam" id="PF16542">
    <property type="entry name" value="PNKP_ligase"/>
    <property type="match status" value="1"/>
</dbReference>
<dbReference type="InterPro" id="IPR050126">
    <property type="entry name" value="Ap4A_hydrolase"/>
</dbReference>
<keyword evidence="5" id="KW-1185">Reference proteome</keyword>
<keyword evidence="4" id="KW-0808">Transferase</keyword>
<reference evidence="4 5" key="1">
    <citation type="submission" date="2018-12" db="EMBL/GenBank/DDBJ databases">
        <authorList>
            <person name="Feng G."/>
            <person name="Zhu H."/>
        </authorList>
    </citation>
    <scope>NUCLEOTIDE SEQUENCE [LARGE SCALE GENOMIC DNA]</scope>
    <source>
        <strain evidence="4 5">9PBR-2</strain>
    </source>
</reference>
<feature type="compositionally biased region" description="Polar residues" evidence="1">
    <location>
        <begin position="244"/>
        <end position="257"/>
    </location>
</feature>
<dbReference type="PRINTS" id="PR00114">
    <property type="entry name" value="STPHPHTASE"/>
</dbReference>
<dbReference type="InterPro" id="IPR027417">
    <property type="entry name" value="P-loop_NTPase"/>
</dbReference>
<dbReference type="AlphaFoldDB" id="A0A428JMF3"/>
<proteinExistence type="predicted"/>
<dbReference type="SUPFAM" id="SSF56300">
    <property type="entry name" value="Metallo-dependent phosphatases"/>
    <property type="match status" value="1"/>
</dbReference>
<dbReference type="PANTHER" id="PTHR42850:SF7">
    <property type="entry name" value="BIS(5'-NUCLEOSYL)-TETRAPHOSPHATASE PRPE [ASYMMETRICAL]"/>
    <property type="match status" value="1"/>
</dbReference>
<dbReference type="InterPro" id="IPR004843">
    <property type="entry name" value="Calcineurin-like_PHP"/>
</dbReference>
<dbReference type="RefSeq" id="WP_125428304.1">
    <property type="nucleotide sequence ID" value="NZ_RWIS01000004.1"/>
</dbReference>
<dbReference type="NCBIfam" id="TIGR04075">
    <property type="entry name" value="bacter_Pnkp"/>
    <property type="match status" value="1"/>
</dbReference>
<dbReference type="InterPro" id="IPR041780">
    <property type="entry name" value="MPP_PrpE-like"/>
</dbReference>
<keyword evidence="4" id="KW-0418">Kinase</keyword>
<evidence type="ECO:0000313" key="5">
    <source>
        <dbReference type="Proteomes" id="UP000280066"/>
    </source>
</evidence>
<dbReference type="SUPFAM" id="SSF52540">
    <property type="entry name" value="P-loop containing nucleoside triphosphate hydrolases"/>
    <property type="match status" value="1"/>
</dbReference>
<dbReference type="GO" id="GO:0016791">
    <property type="term" value="F:phosphatase activity"/>
    <property type="evidence" value="ECO:0007669"/>
    <property type="project" value="TreeGrafter"/>
</dbReference>
<protein>
    <submittedName>
        <fullName evidence="4">Polynucleotide kinase-phosphatase</fullName>
    </submittedName>
</protein>
<dbReference type="OrthoDB" id="9808081at2"/>
<sequence>MPQPATSLKLPELSLVLLIGTSGAGKSTFARRLFRATEIVSSDQCRALVSDDENDQAATTDAFALLHYLVGLRLKRGLLTVVDATNVQPEARKTLVQLARDYHILPTAIILDVPDRVAEDRNRQRAERQHLGRHVVPQQRQQLRRSLKSLKQEGFRHIYHLRGPEEVDAVQTIQRDPLYSNRKQDTGPFDIIGDVHGCYQELVELLTELGYAVEETPVLDARDLGVRVTPPPSPLPGGEGEPSDTSNSDYASSTSGTPPHRGGAGGGVSRRVLFLGDLVDRGPASPQVLRLVMSMVQSGLALCVPGNHDIKLLRYLNGKQVNEKHGFAETVQQLALESDTFKSQVRQFLDGLVSHYVLDGGKLVVAHAGMRAEMQGRGSGAVRAFALFGETTGEIDEFGLPVRYNWAAEYRGRAMVVYGHTPVPTPEWLNNTIDIDTGCVFGGHLTALRYPERELVSVPAAQVYCEPVRPLSVVRNQLSVVSEGVADNQNELTTDNQQLTTQLTAQQAHDDLLDIRDVTGKQLIKTRLLPSVTIREENAVAALEVMSRFALNPKWLLYLPPTMSPSETSALPDLLEHPAEAFDYFRRQGQERVVCEEKHMGSRVVVVLARSEDAARRRFGVVGEGPGKVYTRTGRNFFTDATLEVAFLTRLQAALTASNFWEQFGTDWLCLDAELLPWSAKAQQLIKDQYAAVAAAATAALPEAVAVLSQAASRGLDGVEALLARTSARQQAAQHYAEAYRRYCWPVDSVEDLRLAPFHLLATEGRTYFDKDHAWHMETLRAICLQDEGLLRATPYRVVHLQDIADVEAATQWWLDLTAGGGEGMVVKPYDFIPAGQKHLVQPALKCRGREYLRIIYGPDYLLPGNLERLRERNVKSKRNLALREFALGVEGLERFVAGAPLREVHQCVFGVLALESEAVDPRL</sequence>
<accession>A0A428JMF3</accession>
<dbReference type="Pfam" id="PF00149">
    <property type="entry name" value="Metallophos"/>
    <property type="match status" value="1"/>
</dbReference>
<dbReference type="InterPro" id="IPR029052">
    <property type="entry name" value="Metallo-depent_PP-like"/>
</dbReference>
<organism evidence="4 5">
    <name type="scientific">Hymenobacter metallilatus</name>
    <dbReference type="NCBI Taxonomy" id="2493666"/>
    <lineage>
        <taxon>Bacteria</taxon>
        <taxon>Pseudomonadati</taxon>
        <taxon>Bacteroidota</taxon>
        <taxon>Cytophagia</taxon>
        <taxon>Cytophagales</taxon>
        <taxon>Hymenobacteraceae</taxon>
        <taxon>Hymenobacter</taxon>
    </lineage>
</organism>
<dbReference type="Pfam" id="PF13671">
    <property type="entry name" value="AAA_33"/>
    <property type="match status" value="1"/>
</dbReference>
<dbReference type="GO" id="GO:0016301">
    <property type="term" value="F:kinase activity"/>
    <property type="evidence" value="ECO:0007669"/>
    <property type="project" value="UniProtKB-KW"/>
</dbReference>
<dbReference type="InterPro" id="IPR024028">
    <property type="entry name" value="PNKP_bac"/>
</dbReference>
<gene>
    <name evidence="4" type="ORF">EI290_07475</name>
</gene>
<evidence type="ECO:0000259" key="3">
    <source>
        <dbReference type="Pfam" id="PF16542"/>
    </source>
</evidence>
<feature type="domain" description="Polynucleotide kinase-phosphatase ligase" evidence="3">
    <location>
        <begin position="541"/>
        <end position="918"/>
    </location>
</feature>
<feature type="region of interest" description="Disordered" evidence="1">
    <location>
        <begin position="222"/>
        <end position="266"/>
    </location>
</feature>
<evidence type="ECO:0000313" key="4">
    <source>
        <dbReference type="EMBL" id="RSK34463.1"/>
    </source>
</evidence>
<name>A0A428JMF3_9BACT</name>
<evidence type="ECO:0000256" key="1">
    <source>
        <dbReference type="SAM" id="MobiDB-lite"/>
    </source>
</evidence>
<dbReference type="Gene3D" id="3.40.50.300">
    <property type="entry name" value="P-loop containing nucleotide triphosphate hydrolases"/>
    <property type="match status" value="1"/>
</dbReference>
<dbReference type="GO" id="GO:0005737">
    <property type="term" value="C:cytoplasm"/>
    <property type="evidence" value="ECO:0007669"/>
    <property type="project" value="TreeGrafter"/>
</dbReference>
<dbReference type="Proteomes" id="UP000280066">
    <property type="component" value="Unassembled WGS sequence"/>
</dbReference>
<dbReference type="CDD" id="cd07423">
    <property type="entry name" value="MPP_Prp_like"/>
    <property type="match status" value="1"/>
</dbReference>
<comment type="caution">
    <text evidence="4">The sequence shown here is derived from an EMBL/GenBank/DDBJ whole genome shotgun (WGS) entry which is preliminary data.</text>
</comment>
<evidence type="ECO:0000259" key="2">
    <source>
        <dbReference type="Pfam" id="PF00149"/>
    </source>
</evidence>
<dbReference type="PANTHER" id="PTHR42850">
    <property type="entry name" value="METALLOPHOSPHOESTERASE"/>
    <property type="match status" value="1"/>
</dbReference>
<dbReference type="EMBL" id="RWIS01000004">
    <property type="protein sequence ID" value="RSK34463.1"/>
    <property type="molecule type" value="Genomic_DNA"/>
</dbReference>